<name>W0EU10_9BACT</name>
<dbReference type="Proteomes" id="UP000018901">
    <property type="component" value="Chromosome"/>
</dbReference>
<evidence type="ECO:0000256" key="1">
    <source>
        <dbReference type="ARBA" id="ARBA00004442"/>
    </source>
</evidence>
<evidence type="ECO:0000313" key="6">
    <source>
        <dbReference type="Proteomes" id="UP000018901"/>
    </source>
</evidence>
<dbReference type="KEGG" id="bvs:BARVI_10145"/>
<evidence type="ECO:0000256" key="3">
    <source>
        <dbReference type="ARBA" id="ARBA00023237"/>
    </source>
</evidence>
<dbReference type="PATRIC" id="fig|880074.11.peg.2104"/>
<dbReference type="eggNOG" id="COG4771">
    <property type="taxonomic scope" value="Bacteria"/>
</dbReference>
<sequence length="783" mass="90100">MAEERISVAASSATVLQWFDQIEKQCGITLSYNPSAIDLNQVCTFKTAGTTTVGKLLKILLKDYTFKTTVIPPRKLVIQVGEEKFFTLSGTICEEGSSEKLYGAIVSLYDPAGKRQYTLSDENGRFKLPLPEGEYRLVISCMGYEPYEQTITADRDLSLTPQLKALLYEIDEVTVKSHKLSNSLDELAPSSMLSFSSNDLFSQIWILPGVTGIPTGNNFLVDGGGYDENQLLLDGVPVYHPGHLNLMLPVFNGDAVKNIVFHKGFFPTKLEGKLSSITEVNLKDGNKQEHMRTLSLDMPAASVMLEGPIIKDKLSYLVSARRSWLDLFDEFLSEEDRLNHSTLDFNAKLSYDISPSSSLKALAYNARDNYRLPIGPKEKISVLRWNNQIYQLAYNFSKGKLSNTTSIFYTSYTNIANANMLGFETDTHNYIHSGIKSLNISTEFSYSYDNIYTTRWGAKYDHEVYDLAVFGDTVRVRHEPIDQFSIFYDNLIRITSRLFTQVGVHFIGYLPEKHRDYYSIQPRFSLKYSPWDSDLFYLNFSRMEQFYHYLRFNTFFLPTDFRMPSIESYKPRSSEHYEAGWKHNLRNGSLEVSGYYKTRRNIVALRPATFVEDTQWGNYIMTGDGDSYGIKCYFYNYWHNWLLQLSYTYARSREWFDELKANGKLPSLYDIPHQLNGAISYTLDTHSTFSVGGLLRSGKVLEIDEETFDPYPVEEFRKKRAPLNYRVDAGYCYKHSFDDDKLLLLRVGLYNIVGNPPEEEILDFYSVHWPYNCMPYGSISFRF</sequence>
<gene>
    <name evidence="5" type="ORF">BARVI_10145</name>
</gene>
<proteinExistence type="predicted"/>
<dbReference type="InterPro" id="IPR000531">
    <property type="entry name" value="Beta-barrel_TonB"/>
</dbReference>
<keyword evidence="6" id="KW-1185">Reference proteome</keyword>
<evidence type="ECO:0000313" key="5">
    <source>
        <dbReference type="EMBL" id="AHF13043.1"/>
    </source>
</evidence>
<dbReference type="EMBL" id="CP007034">
    <property type="protein sequence ID" value="AHF13043.1"/>
    <property type="molecule type" value="Genomic_DNA"/>
</dbReference>
<dbReference type="Pfam" id="PF00593">
    <property type="entry name" value="TonB_dep_Rec_b-barrel"/>
    <property type="match status" value="1"/>
</dbReference>
<dbReference type="GO" id="GO:0009279">
    <property type="term" value="C:cell outer membrane"/>
    <property type="evidence" value="ECO:0007669"/>
    <property type="project" value="UniProtKB-SubCell"/>
</dbReference>
<evidence type="ECO:0000256" key="2">
    <source>
        <dbReference type="ARBA" id="ARBA00023136"/>
    </source>
</evidence>
<evidence type="ECO:0000259" key="4">
    <source>
        <dbReference type="Pfam" id="PF00593"/>
    </source>
</evidence>
<dbReference type="Gene3D" id="2.40.170.20">
    <property type="entry name" value="TonB-dependent receptor, beta-barrel domain"/>
    <property type="match status" value="1"/>
</dbReference>
<dbReference type="InterPro" id="IPR008969">
    <property type="entry name" value="CarboxyPept-like_regulatory"/>
</dbReference>
<keyword evidence="3" id="KW-0998">Cell outer membrane</keyword>
<keyword evidence="2" id="KW-0472">Membrane</keyword>
<comment type="subcellular location">
    <subcellularLocation>
        <location evidence="1">Cell outer membrane</location>
    </subcellularLocation>
</comment>
<dbReference type="Gene3D" id="2.60.40.1120">
    <property type="entry name" value="Carboxypeptidase-like, regulatory domain"/>
    <property type="match status" value="1"/>
</dbReference>
<keyword evidence="5" id="KW-0675">Receptor</keyword>
<dbReference type="SUPFAM" id="SSF49464">
    <property type="entry name" value="Carboxypeptidase regulatory domain-like"/>
    <property type="match status" value="1"/>
</dbReference>
<dbReference type="AlphaFoldDB" id="W0EU10"/>
<protein>
    <submittedName>
        <fullName evidence="5">TonB dependent receptor domain protein</fullName>
    </submittedName>
</protein>
<accession>W0EU10</accession>
<organism evidence="5 6">
    <name type="scientific">Barnesiella viscericola DSM 18177</name>
    <dbReference type="NCBI Taxonomy" id="880074"/>
    <lineage>
        <taxon>Bacteria</taxon>
        <taxon>Pseudomonadati</taxon>
        <taxon>Bacteroidota</taxon>
        <taxon>Bacteroidia</taxon>
        <taxon>Bacteroidales</taxon>
        <taxon>Barnesiellaceae</taxon>
        <taxon>Barnesiella</taxon>
    </lineage>
</organism>
<dbReference type="InterPro" id="IPR036942">
    <property type="entry name" value="Beta-barrel_TonB_sf"/>
</dbReference>
<dbReference type="HOGENOM" id="CLU_016599_0_0_10"/>
<reference evidence="5 6" key="1">
    <citation type="submission" date="2013-12" db="EMBL/GenBank/DDBJ databases">
        <authorList>
            <consortium name="DOE Joint Genome Institute"/>
            <person name="Eisen J."/>
            <person name="Huntemann M."/>
            <person name="Han J."/>
            <person name="Chen A."/>
            <person name="Kyrpides N."/>
            <person name="Mavromatis K."/>
            <person name="Markowitz V."/>
            <person name="Palaniappan K."/>
            <person name="Ivanova N."/>
            <person name="Schaumberg A."/>
            <person name="Pati A."/>
            <person name="Liolios K."/>
            <person name="Nordberg H.P."/>
            <person name="Cantor M.N."/>
            <person name="Hua S.X."/>
            <person name="Woyke T."/>
        </authorList>
    </citation>
    <scope>NUCLEOTIDE SEQUENCE [LARGE SCALE GENOMIC DNA]</scope>
    <source>
        <strain evidence="6">DSM 18177</strain>
    </source>
</reference>
<dbReference type="SUPFAM" id="SSF56935">
    <property type="entry name" value="Porins"/>
    <property type="match status" value="1"/>
</dbReference>
<dbReference type="STRING" id="880074.BARVI_10145"/>
<feature type="domain" description="TonB-dependent receptor-like beta-barrel" evidence="4">
    <location>
        <begin position="357"/>
        <end position="694"/>
    </location>
</feature>
<dbReference type="Pfam" id="PF13715">
    <property type="entry name" value="CarbopepD_reg_2"/>
    <property type="match status" value="1"/>
</dbReference>